<evidence type="ECO:0000313" key="4">
    <source>
        <dbReference type="Proteomes" id="UP001139462"/>
    </source>
</evidence>
<name>A0A9X1U2Y9_9FLAO</name>
<dbReference type="Proteomes" id="UP001139462">
    <property type="component" value="Unassembled WGS sequence"/>
</dbReference>
<evidence type="ECO:0000256" key="1">
    <source>
        <dbReference type="SAM" id="SignalP"/>
    </source>
</evidence>
<dbReference type="PANTHER" id="PTHR42852:SF13">
    <property type="entry name" value="PROTEIN DIPZ"/>
    <property type="match status" value="1"/>
</dbReference>
<protein>
    <submittedName>
        <fullName evidence="3">TlpA family protein disulfide reductase</fullName>
    </submittedName>
</protein>
<dbReference type="InterPro" id="IPR036249">
    <property type="entry name" value="Thioredoxin-like_sf"/>
</dbReference>
<dbReference type="InterPro" id="IPR050553">
    <property type="entry name" value="Thioredoxin_ResA/DsbE_sf"/>
</dbReference>
<dbReference type="InterPro" id="IPR013766">
    <property type="entry name" value="Thioredoxin_domain"/>
</dbReference>
<reference evidence="3" key="1">
    <citation type="submission" date="2021-09" db="EMBL/GenBank/DDBJ databases">
        <title>Genome of Aequorivita sp. strain F64183.</title>
        <authorList>
            <person name="Wang Y."/>
        </authorList>
    </citation>
    <scope>NUCLEOTIDE SEQUENCE</scope>
    <source>
        <strain evidence="3">F64183</strain>
    </source>
</reference>
<feature type="signal peptide" evidence="1">
    <location>
        <begin position="1"/>
        <end position="18"/>
    </location>
</feature>
<organism evidence="3 4">
    <name type="scientific">Aequorivita xiaoshiensis</name>
    <dbReference type="NCBI Taxonomy" id="2874476"/>
    <lineage>
        <taxon>Bacteria</taxon>
        <taxon>Pseudomonadati</taxon>
        <taxon>Bacteroidota</taxon>
        <taxon>Flavobacteriia</taxon>
        <taxon>Flavobacteriales</taxon>
        <taxon>Flavobacteriaceae</taxon>
        <taxon>Aequorivita</taxon>
    </lineage>
</organism>
<dbReference type="Pfam" id="PF13905">
    <property type="entry name" value="Thioredoxin_8"/>
    <property type="match status" value="1"/>
</dbReference>
<dbReference type="SUPFAM" id="SSF52833">
    <property type="entry name" value="Thioredoxin-like"/>
    <property type="match status" value="1"/>
</dbReference>
<dbReference type="CDD" id="cd02966">
    <property type="entry name" value="TlpA_like_family"/>
    <property type="match status" value="1"/>
</dbReference>
<keyword evidence="1" id="KW-0732">Signal</keyword>
<evidence type="ECO:0000259" key="2">
    <source>
        <dbReference type="PROSITE" id="PS51352"/>
    </source>
</evidence>
<keyword evidence="4" id="KW-1185">Reference proteome</keyword>
<dbReference type="PROSITE" id="PS51352">
    <property type="entry name" value="THIOREDOXIN_2"/>
    <property type="match status" value="1"/>
</dbReference>
<dbReference type="EMBL" id="JAIRBB010000001">
    <property type="protein sequence ID" value="MCG2430079.1"/>
    <property type="molecule type" value="Genomic_DNA"/>
</dbReference>
<evidence type="ECO:0000313" key="3">
    <source>
        <dbReference type="EMBL" id="MCG2430079.1"/>
    </source>
</evidence>
<comment type="caution">
    <text evidence="3">The sequence shown here is derived from an EMBL/GenBank/DDBJ whole genome shotgun (WGS) entry which is preliminary data.</text>
</comment>
<feature type="domain" description="Thioredoxin" evidence="2">
    <location>
        <begin position="300"/>
        <end position="442"/>
    </location>
</feature>
<proteinExistence type="predicted"/>
<gene>
    <name evidence="3" type="ORF">K8344_03020</name>
</gene>
<sequence length="442" mass="50959">MIKKILLLVLLSPFFLYCQDSMTGQFSPKEDFDFAILYRLTPTGRVYAQDTKIGNDGRLKMNFDSLSKGSYRLVYNLPEENNYFDFIYDGNEAVSFTFSEPTGVVFTDTQNKILNEYLKEMEAVEKALNSELTSESPNTTDVKTLLRKQIDIQNKAENESKNTFVSLFVKANKPYIPNDFKNRSLYYGEKKTNFFSNFDFGDMQLQSSSFPLRIIEKYYEEFTLIQGSTFYRSLINDIYFEVKNSDSEFQKTLLAEFWQSLVNKNKKNAANYLADNYLTDLATSQGDAVLIKKLDLFKNLSIGAKVPNFSWKDKNGNENTLYNTDVAEYYVLAFWSSDCPYCMENMPVLNEKMNAINSNKIKVIAVGLEMEDEPWKQTTEQLTNFIHVLRKNEDRAAITLDYNVTGTPTYFVLDKDKKIIGTPQGQNALFGIIDTLEAYKKQ</sequence>
<dbReference type="RefSeq" id="WP_237606810.1">
    <property type="nucleotide sequence ID" value="NZ_JAIRBB010000001.1"/>
</dbReference>
<feature type="chain" id="PRO_5040977411" evidence="1">
    <location>
        <begin position="19"/>
        <end position="442"/>
    </location>
</feature>
<dbReference type="PANTHER" id="PTHR42852">
    <property type="entry name" value="THIOL:DISULFIDE INTERCHANGE PROTEIN DSBE"/>
    <property type="match status" value="1"/>
</dbReference>
<dbReference type="Gene3D" id="3.40.30.10">
    <property type="entry name" value="Glutaredoxin"/>
    <property type="match status" value="1"/>
</dbReference>
<dbReference type="InterPro" id="IPR012336">
    <property type="entry name" value="Thioredoxin-like_fold"/>
</dbReference>
<accession>A0A9X1U2Y9</accession>
<dbReference type="AlphaFoldDB" id="A0A9X1U2Y9"/>